<dbReference type="GO" id="GO:0003735">
    <property type="term" value="F:structural constituent of ribosome"/>
    <property type="evidence" value="ECO:0007669"/>
    <property type="project" value="InterPro"/>
</dbReference>
<gene>
    <name evidence="7" type="primary">rplI</name>
    <name evidence="10" type="ORF">UV58_C0011G0032</name>
</gene>
<dbReference type="InterPro" id="IPR009027">
    <property type="entry name" value="Ribosomal_bL9/RNase_H1_N"/>
</dbReference>
<evidence type="ECO:0000313" key="11">
    <source>
        <dbReference type="Proteomes" id="UP000034810"/>
    </source>
</evidence>
<evidence type="ECO:0000256" key="3">
    <source>
        <dbReference type="ARBA" id="ARBA00022884"/>
    </source>
</evidence>
<dbReference type="NCBIfam" id="TIGR00158">
    <property type="entry name" value="L9"/>
    <property type="match status" value="1"/>
</dbReference>
<proteinExistence type="inferred from homology"/>
<evidence type="ECO:0000256" key="8">
    <source>
        <dbReference type="SAM" id="MobiDB-lite"/>
    </source>
</evidence>
<feature type="region of interest" description="Disordered" evidence="8">
    <location>
        <begin position="40"/>
        <end position="61"/>
    </location>
</feature>
<dbReference type="SUPFAM" id="SSF55658">
    <property type="entry name" value="L9 N-domain-like"/>
    <property type="match status" value="1"/>
</dbReference>
<keyword evidence="4 7" id="KW-0689">Ribosomal protein</keyword>
<dbReference type="InterPro" id="IPR020070">
    <property type="entry name" value="Ribosomal_bL9_N"/>
</dbReference>
<sequence>MKVLFLQDVKGTGRKGEIKNVSDGYARNFLIPKKLAVAATPQVEKEKEEMKKREDSEKKKKSQIIDELLEKLTKETFQFKIKTGEHNEVFGSIHDDQIKEKVLDFINQQKKVPFTKDEIDLEIKPMKEIGTKTIPVKIGRGEIAKIVEVTIEIFPEN</sequence>
<accession>A0A0G1F5W6</accession>
<dbReference type="InterPro" id="IPR000244">
    <property type="entry name" value="Ribosomal_bL9"/>
</dbReference>
<feature type="compositionally biased region" description="Basic and acidic residues" evidence="8">
    <location>
        <begin position="43"/>
        <end position="58"/>
    </location>
</feature>
<evidence type="ECO:0000313" key="10">
    <source>
        <dbReference type="EMBL" id="KKS82278.1"/>
    </source>
</evidence>
<dbReference type="FunFam" id="3.40.5.10:FF:000002">
    <property type="entry name" value="50S ribosomal protein L9"/>
    <property type="match status" value="1"/>
</dbReference>
<keyword evidence="5 7" id="KW-0687">Ribonucleoprotein</keyword>
<dbReference type="Pfam" id="PF01281">
    <property type="entry name" value="Ribosomal_L9_N"/>
    <property type="match status" value="1"/>
</dbReference>
<dbReference type="InterPro" id="IPR036791">
    <property type="entry name" value="Ribosomal_bL9_C_sf"/>
</dbReference>
<comment type="function">
    <text evidence="7">Binds to the 23S rRNA.</text>
</comment>
<dbReference type="GO" id="GO:1990904">
    <property type="term" value="C:ribonucleoprotein complex"/>
    <property type="evidence" value="ECO:0007669"/>
    <property type="project" value="UniProtKB-KW"/>
</dbReference>
<dbReference type="Pfam" id="PF03948">
    <property type="entry name" value="Ribosomal_L9_C"/>
    <property type="match status" value="1"/>
</dbReference>
<evidence type="ECO:0000256" key="2">
    <source>
        <dbReference type="ARBA" id="ARBA00022730"/>
    </source>
</evidence>
<dbReference type="InterPro" id="IPR036935">
    <property type="entry name" value="Ribosomal_bL9_N_sf"/>
</dbReference>
<comment type="caution">
    <text evidence="10">The sequence shown here is derived from an EMBL/GenBank/DDBJ whole genome shotgun (WGS) entry which is preliminary data.</text>
</comment>
<evidence type="ECO:0000256" key="1">
    <source>
        <dbReference type="ARBA" id="ARBA00010605"/>
    </source>
</evidence>
<dbReference type="GO" id="GO:0019843">
    <property type="term" value="F:rRNA binding"/>
    <property type="evidence" value="ECO:0007669"/>
    <property type="project" value="UniProtKB-UniRule"/>
</dbReference>
<dbReference type="GO" id="GO:0005840">
    <property type="term" value="C:ribosome"/>
    <property type="evidence" value="ECO:0007669"/>
    <property type="project" value="UniProtKB-KW"/>
</dbReference>
<name>A0A0G1F5W6_9BACT</name>
<keyword evidence="2 7" id="KW-0699">rRNA-binding</keyword>
<dbReference type="InterPro" id="IPR020069">
    <property type="entry name" value="Ribosomal_bL9_C"/>
</dbReference>
<evidence type="ECO:0000256" key="7">
    <source>
        <dbReference type="HAMAP-Rule" id="MF_00503"/>
    </source>
</evidence>
<feature type="domain" description="Ribosomal protein L9" evidence="9">
    <location>
        <begin position="13"/>
        <end position="40"/>
    </location>
</feature>
<dbReference type="SUPFAM" id="SSF55653">
    <property type="entry name" value="Ribosomal protein L9 C-domain"/>
    <property type="match status" value="1"/>
</dbReference>
<evidence type="ECO:0000256" key="4">
    <source>
        <dbReference type="ARBA" id="ARBA00022980"/>
    </source>
</evidence>
<dbReference type="PATRIC" id="fig|1619011.3.peg.486"/>
<comment type="similarity">
    <text evidence="1 7">Belongs to the bacterial ribosomal protein bL9 family.</text>
</comment>
<dbReference type="EMBL" id="LCFA01000011">
    <property type="protein sequence ID" value="KKS82278.1"/>
    <property type="molecule type" value="Genomic_DNA"/>
</dbReference>
<evidence type="ECO:0000256" key="6">
    <source>
        <dbReference type="ARBA" id="ARBA00035292"/>
    </source>
</evidence>
<dbReference type="Gene3D" id="3.40.5.10">
    <property type="entry name" value="Ribosomal protein L9, N-terminal domain"/>
    <property type="match status" value="1"/>
</dbReference>
<organism evidence="10 11">
    <name type="scientific">Candidatus Wolfebacteria bacterium GW2011_GWC1_43_10</name>
    <dbReference type="NCBI Taxonomy" id="1619011"/>
    <lineage>
        <taxon>Bacteria</taxon>
        <taxon>Candidatus Wolfeibacteriota</taxon>
    </lineage>
</organism>
<reference evidence="10 11" key="1">
    <citation type="journal article" date="2015" name="Nature">
        <title>rRNA introns, odd ribosomes, and small enigmatic genomes across a large radiation of phyla.</title>
        <authorList>
            <person name="Brown C.T."/>
            <person name="Hug L.A."/>
            <person name="Thomas B.C."/>
            <person name="Sharon I."/>
            <person name="Castelle C.J."/>
            <person name="Singh A."/>
            <person name="Wilkins M.J."/>
            <person name="Williams K.H."/>
            <person name="Banfield J.F."/>
        </authorList>
    </citation>
    <scope>NUCLEOTIDE SEQUENCE [LARGE SCALE GENOMIC DNA]</scope>
</reference>
<dbReference type="PROSITE" id="PS00651">
    <property type="entry name" value="RIBOSOMAL_L9"/>
    <property type="match status" value="1"/>
</dbReference>
<dbReference type="GO" id="GO:0006412">
    <property type="term" value="P:translation"/>
    <property type="evidence" value="ECO:0007669"/>
    <property type="project" value="UniProtKB-UniRule"/>
</dbReference>
<evidence type="ECO:0000256" key="5">
    <source>
        <dbReference type="ARBA" id="ARBA00023274"/>
    </source>
</evidence>
<protein>
    <recommendedName>
        <fullName evidence="6 7">Large ribosomal subunit protein bL9</fullName>
    </recommendedName>
</protein>
<dbReference type="AlphaFoldDB" id="A0A0G1F5W6"/>
<dbReference type="PANTHER" id="PTHR21368">
    <property type="entry name" value="50S RIBOSOMAL PROTEIN L9"/>
    <property type="match status" value="1"/>
</dbReference>
<dbReference type="Gene3D" id="3.10.430.100">
    <property type="entry name" value="Ribosomal protein L9, C-terminal domain"/>
    <property type="match status" value="1"/>
</dbReference>
<keyword evidence="3 7" id="KW-0694">RNA-binding</keyword>
<dbReference type="InterPro" id="IPR020594">
    <property type="entry name" value="Ribosomal_bL9_bac/chp"/>
</dbReference>
<evidence type="ECO:0000259" key="9">
    <source>
        <dbReference type="PROSITE" id="PS00651"/>
    </source>
</evidence>
<dbReference type="HAMAP" id="MF_00503">
    <property type="entry name" value="Ribosomal_bL9"/>
    <property type="match status" value="1"/>
</dbReference>
<dbReference type="Proteomes" id="UP000034810">
    <property type="component" value="Unassembled WGS sequence"/>
</dbReference>